<dbReference type="GO" id="GO:0004386">
    <property type="term" value="F:helicase activity"/>
    <property type="evidence" value="ECO:0007669"/>
    <property type="project" value="UniProtKB-KW"/>
</dbReference>
<comment type="caution">
    <text evidence="6">The sequence shown here is derived from an EMBL/GenBank/DDBJ whole genome shotgun (WGS) entry which is preliminary data.</text>
</comment>
<name>A0A538TBY5_UNCEI</name>
<organism evidence="6 7">
    <name type="scientific">Eiseniibacteriota bacterium</name>
    <dbReference type="NCBI Taxonomy" id="2212470"/>
    <lineage>
        <taxon>Bacteria</taxon>
        <taxon>Candidatus Eiseniibacteriota</taxon>
    </lineage>
</organism>
<protein>
    <recommendedName>
        <fullName evidence="5">UvrD-like helicase C-terminal domain-containing protein</fullName>
    </recommendedName>
</protein>
<dbReference type="InterPro" id="IPR014017">
    <property type="entry name" value="DNA_helicase_UvrD-like_C"/>
</dbReference>
<dbReference type="Proteomes" id="UP000316609">
    <property type="component" value="Unassembled WGS sequence"/>
</dbReference>
<keyword evidence="1" id="KW-0547">Nucleotide-binding</keyword>
<dbReference type="GO" id="GO:0005524">
    <property type="term" value="F:ATP binding"/>
    <property type="evidence" value="ECO:0007669"/>
    <property type="project" value="UniProtKB-KW"/>
</dbReference>
<evidence type="ECO:0000256" key="1">
    <source>
        <dbReference type="ARBA" id="ARBA00022741"/>
    </source>
</evidence>
<dbReference type="GO" id="GO:0016787">
    <property type="term" value="F:hydrolase activity"/>
    <property type="evidence" value="ECO:0007669"/>
    <property type="project" value="UniProtKB-KW"/>
</dbReference>
<dbReference type="SUPFAM" id="SSF52540">
    <property type="entry name" value="P-loop containing nucleoside triphosphate hydrolases"/>
    <property type="match status" value="1"/>
</dbReference>
<reference evidence="6 7" key="1">
    <citation type="journal article" date="2019" name="Nat. Microbiol.">
        <title>Mediterranean grassland soil C-N compound turnover is dependent on rainfall and depth, and is mediated by genomically divergent microorganisms.</title>
        <authorList>
            <person name="Diamond S."/>
            <person name="Andeer P.F."/>
            <person name="Li Z."/>
            <person name="Crits-Christoph A."/>
            <person name="Burstein D."/>
            <person name="Anantharaman K."/>
            <person name="Lane K.R."/>
            <person name="Thomas B.C."/>
            <person name="Pan C."/>
            <person name="Northen T.R."/>
            <person name="Banfield J.F."/>
        </authorList>
    </citation>
    <scope>NUCLEOTIDE SEQUENCE [LARGE SCALE GENOMIC DNA]</scope>
    <source>
        <strain evidence="6">WS_8</strain>
    </source>
</reference>
<keyword evidence="3" id="KW-0347">Helicase</keyword>
<evidence type="ECO:0000259" key="5">
    <source>
        <dbReference type="PROSITE" id="PS51217"/>
    </source>
</evidence>
<dbReference type="InterPro" id="IPR027417">
    <property type="entry name" value="P-loop_NTPase"/>
</dbReference>
<evidence type="ECO:0000256" key="4">
    <source>
        <dbReference type="ARBA" id="ARBA00022840"/>
    </source>
</evidence>
<evidence type="ECO:0000313" key="7">
    <source>
        <dbReference type="Proteomes" id="UP000316609"/>
    </source>
</evidence>
<accession>A0A538TBY5</accession>
<evidence type="ECO:0000256" key="3">
    <source>
        <dbReference type="ARBA" id="ARBA00022806"/>
    </source>
</evidence>
<evidence type="ECO:0000313" key="6">
    <source>
        <dbReference type="EMBL" id="TMQ61151.1"/>
    </source>
</evidence>
<sequence length="190" mass="20710">MGSLLRAIESPHDEIAVVAALRSPFFGLGDDAILEACLVRGRLDPLRPGPDGDDAGRALGRLGVWHEARNDEPVGASVRRIVAESSALALGSLRRDGKRLSLNLLKVADLARRHEAGGGTFRTFVRWLGQARLEEIEEPDAPLLESEERAVRIMTIHAAKGLEFPIVVLADLGRQIAPRESFVVDRNGER</sequence>
<dbReference type="PROSITE" id="PS51217">
    <property type="entry name" value="UVRD_HELICASE_CTER"/>
    <property type="match status" value="1"/>
</dbReference>
<evidence type="ECO:0000256" key="2">
    <source>
        <dbReference type="ARBA" id="ARBA00022801"/>
    </source>
</evidence>
<keyword evidence="2" id="KW-0378">Hydrolase</keyword>
<dbReference type="Gene3D" id="1.10.486.10">
    <property type="entry name" value="PCRA, domain 4"/>
    <property type="match status" value="1"/>
</dbReference>
<keyword evidence="4" id="KW-0067">ATP-binding</keyword>
<dbReference type="Pfam" id="PF13361">
    <property type="entry name" value="UvrD_C"/>
    <property type="match status" value="1"/>
</dbReference>
<dbReference type="AlphaFoldDB" id="A0A538TBY5"/>
<dbReference type="EMBL" id="VBOY01000188">
    <property type="protein sequence ID" value="TMQ61151.1"/>
    <property type="molecule type" value="Genomic_DNA"/>
</dbReference>
<proteinExistence type="predicted"/>
<gene>
    <name evidence="6" type="ORF">E6K78_13085</name>
</gene>
<feature type="non-terminal residue" evidence="6">
    <location>
        <position position="190"/>
    </location>
</feature>
<feature type="domain" description="UvrD-like helicase C-terminal" evidence="5">
    <location>
        <begin position="1"/>
        <end position="161"/>
    </location>
</feature>